<evidence type="ECO:0000313" key="2">
    <source>
        <dbReference type="Proteomes" id="UP000248745"/>
    </source>
</evidence>
<keyword evidence="2" id="KW-1185">Reference proteome</keyword>
<name>A0A2W2BCX8_9BACT</name>
<sequence length="86" mass="9641">MVSVNGEWSVVNGKILPFGKISDFVAVETGLLTGARYAAVRDRDPLERSQRLRSTGDFAQLGFDYAHYRLCKNTVIARTRYEDVAT</sequence>
<dbReference type="EMBL" id="QKTW01000023">
    <property type="protein sequence ID" value="PZF71516.1"/>
    <property type="molecule type" value="Genomic_DNA"/>
</dbReference>
<organism evidence="1 2">
    <name type="scientific">Taibaiella soli</name>
    <dbReference type="NCBI Taxonomy" id="1649169"/>
    <lineage>
        <taxon>Bacteria</taxon>
        <taxon>Pseudomonadati</taxon>
        <taxon>Bacteroidota</taxon>
        <taxon>Chitinophagia</taxon>
        <taxon>Chitinophagales</taxon>
        <taxon>Chitinophagaceae</taxon>
        <taxon>Taibaiella</taxon>
    </lineage>
</organism>
<dbReference type="Proteomes" id="UP000248745">
    <property type="component" value="Unassembled WGS sequence"/>
</dbReference>
<dbReference type="AlphaFoldDB" id="A0A2W2BCX8"/>
<gene>
    <name evidence="1" type="ORF">DN068_17885</name>
</gene>
<comment type="caution">
    <text evidence="1">The sequence shown here is derived from an EMBL/GenBank/DDBJ whole genome shotgun (WGS) entry which is preliminary data.</text>
</comment>
<protein>
    <submittedName>
        <fullName evidence="1">Uncharacterized protein</fullName>
    </submittedName>
</protein>
<evidence type="ECO:0000313" key="1">
    <source>
        <dbReference type="EMBL" id="PZF71516.1"/>
    </source>
</evidence>
<accession>A0A2W2BCX8</accession>
<proteinExistence type="predicted"/>
<reference evidence="1 2" key="1">
    <citation type="submission" date="2018-06" db="EMBL/GenBank/DDBJ databases">
        <title>Mucibacter soli gen. nov., sp. nov., a new member of the family Chitinophagaceae producing mucin.</title>
        <authorList>
            <person name="Kim M.-K."/>
            <person name="Park S."/>
            <person name="Kim T.-S."/>
            <person name="Joung Y."/>
            <person name="Han J.-H."/>
            <person name="Kim S.B."/>
        </authorList>
    </citation>
    <scope>NUCLEOTIDE SEQUENCE [LARGE SCALE GENOMIC DNA]</scope>
    <source>
        <strain evidence="1 2">R1-15</strain>
    </source>
</reference>